<dbReference type="CDD" id="cd00156">
    <property type="entry name" value="REC"/>
    <property type="match status" value="1"/>
</dbReference>
<dbReference type="SMART" id="SM00052">
    <property type="entry name" value="EAL"/>
    <property type="match status" value="1"/>
</dbReference>
<dbReference type="InterPro" id="IPR052155">
    <property type="entry name" value="Biofilm_reg_signaling"/>
</dbReference>
<dbReference type="InterPro" id="IPR001789">
    <property type="entry name" value="Sig_transdc_resp-reg_receiver"/>
</dbReference>
<gene>
    <name evidence="5" type="ORF">GCM10009114_11320</name>
</gene>
<evidence type="ECO:0000259" key="4">
    <source>
        <dbReference type="PROSITE" id="PS50887"/>
    </source>
</evidence>
<dbReference type="SUPFAM" id="SSF52172">
    <property type="entry name" value="CheY-like"/>
    <property type="match status" value="1"/>
</dbReference>
<dbReference type="InterPro" id="IPR029787">
    <property type="entry name" value="Nucleotide_cyclase"/>
</dbReference>
<dbReference type="RefSeq" id="WP_343857416.1">
    <property type="nucleotide sequence ID" value="NZ_BAAAFD010000002.1"/>
</dbReference>
<reference evidence="5 6" key="1">
    <citation type="journal article" date="2019" name="Int. J. Syst. Evol. Microbiol.">
        <title>The Global Catalogue of Microorganisms (GCM) 10K type strain sequencing project: providing services to taxonomists for standard genome sequencing and annotation.</title>
        <authorList>
            <consortium name="The Broad Institute Genomics Platform"/>
            <consortium name="The Broad Institute Genome Sequencing Center for Infectious Disease"/>
            <person name="Wu L."/>
            <person name="Ma J."/>
        </authorList>
    </citation>
    <scope>NUCLEOTIDE SEQUENCE [LARGE SCALE GENOMIC DNA]</scope>
    <source>
        <strain evidence="5 6">JCM 15896</strain>
    </source>
</reference>
<dbReference type="InterPro" id="IPR043128">
    <property type="entry name" value="Rev_trsase/Diguanyl_cyclase"/>
</dbReference>
<dbReference type="SUPFAM" id="SSF141868">
    <property type="entry name" value="EAL domain-like"/>
    <property type="match status" value="1"/>
</dbReference>
<keyword evidence="1" id="KW-0597">Phosphoprotein</keyword>
<evidence type="ECO:0000256" key="1">
    <source>
        <dbReference type="PROSITE-ProRule" id="PRU00169"/>
    </source>
</evidence>
<dbReference type="InterPro" id="IPR011006">
    <property type="entry name" value="CheY-like_superfamily"/>
</dbReference>
<dbReference type="Pfam" id="PF00990">
    <property type="entry name" value="GGDEF"/>
    <property type="match status" value="1"/>
</dbReference>
<dbReference type="Gene3D" id="3.30.70.270">
    <property type="match status" value="1"/>
</dbReference>
<feature type="modified residue" description="4-aspartylphosphate" evidence="1">
    <location>
        <position position="53"/>
    </location>
</feature>
<sequence>MKVLLVDDDQLDRMATKRLLKKSLNDINIVESDTGKNAVEMIKANQFDLILLDYNLPDINGLDILIEINTDSLGNAAVLFLSGEENEVLAKRCLEHGAQDFLQKKHLTSNHLIKAITHAKLRHKNEHELEVNRQKMQQLAEHDQLTGLLNRYAFETRVADKNGFGRRTVDSRSLMLLDLDNFKWINDTFGHDAGDHILKTVAQRLQHVCRENDLICRLGGDEFAIAIACKDADYSSSVADRIFKRLKPPIPIGSIDITIECSIGIADLPEETVNLHEALKQADLAMYKAKAEGRNRFHYFSESLQSIAIRRMSVHSDLRTAIKREEFVVFYQPQFDSHGKSIIGIEALVRWQHPSKGLLNPADFLDIAEETGLIVEIDKLVISAASKQYAQWKSQLPSFDNIKMAINISARQFKDEGFLPTIQTTLEEFSLDPSNIELEIVESELVQDFTIALSVINRLNDLGIAVAIDDFGTGYSSLSYLKRLNVQTLKVDRSFLEDVPTSEVSCRLLRGLINLGKSMELKIVVEGVETQEHLNKCIEYDADVSQGYFFAKPMIASDIEKFF</sequence>
<organism evidence="5 6">
    <name type="scientific">Aliiglaciecola litoralis</name>
    <dbReference type="NCBI Taxonomy" id="582857"/>
    <lineage>
        <taxon>Bacteria</taxon>
        <taxon>Pseudomonadati</taxon>
        <taxon>Pseudomonadota</taxon>
        <taxon>Gammaproteobacteria</taxon>
        <taxon>Alteromonadales</taxon>
        <taxon>Alteromonadaceae</taxon>
        <taxon>Aliiglaciecola</taxon>
    </lineage>
</organism>
<dbReference type="Gene3D" id="3.20.20.450">
    <property type="entry name" value="EAL domain"/>
    <property type="match status" value="1"/>
</dbReference>
<dbReference type="PROSITE" id="PS50887">
    <property type="entry name" value="GGDEF"/>
    <property type="match status" value="1"/>
</dbReference>
<comment type="caution">
    <text evidence="5">The sequence shown here is derived from an EMBL/GenBank/DDBJ whole genome shotgun (WGS) entry which is preliminary data.</text>
</comment>
<feature type="domain" description="Response regulatory" evidence="2">
    <location>
        <begin position="2"/>
        <end position="119"/>
    </location>
</feature>
<evidence type="ECO:0000259" key="3">
    <source>
        <dbReference type="PROSITE" id="PS50883"/>
    </source>
</evidence>
<name>A0ABN1LEM2_9ALTE</name>
<dbReference type="InterPro" id="IPR000160">
    <property type="entry name" value="GGDEF_dom"/>
</dbReference>
<feature type="domain" description="EAL" evidence="3">
    <location>
        <begin position="311"/>
        <end position="563"/>
    </location>
</feature>
<dbReference type="SMART" id="SM00448">
    <property type="entry name" value="REC"/>
    <property type="match status" value="1"/>
</dbReference>
<keyword evidence="6" id="KW-1185">Reference proteome</keyword>
<dbReference type="PROSITE" id="PS50110">
    <property type="entry name" value="RESPONSE_REGULATORY"/>
    <property type="match status" value="1"/>
</dbReference>
<proteinExistence type="predicted"/>
<dbReference type="Pfam" id="PF00072">
    <property type="entry name" value="Response_reg"/>
    <property type="match status" value="1"/>
</dbReference>
<dbReference type="Gene3D" id="3.40.50.2300">
    <property type="match status" value="1"/>
</dbReference>
<feature type="domain" description="GGDEF" evidence="4">
    <location>
        <begin position="170"/>
        <end position="302"/>
    </location>
</feature>
<protein>
    <submittedName>
        <fullName evidence="5">GGDEF domain-containing response regulator</fullName>
    </submittedName>
</protein>
<accession>A0ABN1LEM2</accession>
<dbReference type="Proteomes" id="UP001500359">
    <property type="component" value="Unassembled WGS sequence"/>
</dbReference>
<dbReference type="PANTHER" id="PTHR44757">
    <property type="entry name" value="DIGUANYLATE CYCLASE DGCP"/>
    <property type="match status" value="1"/>
</dbReference>
<dbReference type="CDD" id="cd01949">
    <property type="entry name" value="GGDEF"/>
    <property type="match status" value="1"/>
</dbReference>
<dbReference type="NCBIfam" id="TIGR00254">
    <property type="entry name" value="GGDEF"/>
    <property type="match status" value="1"/>
</dbReference>
<dbReference type="EMBL" id="BAAAFD010000002">
    <property type="protein sequence ID" value="GAA0854659.1"/>
    <property type="molecule type" value="Genomic_DNA"/>
</dbReference>
<dbReference type="SMART" id="SM00267">
    <property type="entry name" value="GGDEF"/>
    <property type="match status" value="1"/>
</dbReference>
<dbReference type="InterPro" id="IPR001633">
    <property type="entry name" value="EAL_dom"/>
</dbReference>
<dbReference type="PROSITE" id="PS50883">
    <property type="entry name" value="EAL"/>
    <property type="match status" value="1"/>
</dbReference>
<evidence type="ECO:0000259" key="2">
    <source>
        <dbReference type="PROSITE" id="PS50110"/>
    </source>
</evidence>
<dbReference type="Pfam" id="PF00563">
    <property type="entry name" value="EAL"/>
    <property type="match status" value="1"/>
</dbReference>
<dbReference type="InterPro" id="IPR035919">
    <property type="entry name" value="EAL_sf"/>
</dbReference>
<dbReference type="CDD" id="cd01948">
    <property type="entry name" value="EAL"/>
    <property type="match status" value="1"/>
</dbReference>
<evidence type="ECO:0000313" key="6">
    <source>
        <dbReference type="Proteomes" id="UP001500359"/>
    </source>
</evidence>
<dbReference type="PANTHER" id="PTHR44757:SF2">
    <property type="entry name" value="BIOFILM ARCHITECTURE MAINTENANCE PROTEIN MBAA"/>
    <property type="match status" value="1"/>
</dbReference>
<evidence type="ECO:0000313" key="5">
    <source>
        <dbReference type="EMBL" id="GAA0854659.1"/>
    </source>
</evidence>
<dbReference type="SUPFAM" id="SSF55073">
    <property type="entry name" value="Nucleotide cyclase"/>
    <property type="match status" value="1"/>
</dbReference>